<accession>A0A1U7I9M8</accession>
<dbReference type="Proteomes" id="UP000185860">
    <property type="component" value="Unassembled WGS sequence"/>
</dbReference>
<comment type="caution">
    <text evidence="2">The sequence shown here is derived from an EMBL/GenBank/DDBJ whole genome shotgun (WGS) entry which is preliminary data.</text>
</comment>
<feature type="transmembrane region" description="Helical" evidence="1">
    <location>
        <begin position="42"/>
        <end position="65"/>
    </location>
</feature>
<protein>
    <submittedName>
        <fullName evidence="2">Transporter</fullName>
    </submittedName>
</protein>
<dbReference type="EMBL" id="MRCE01000031">
    <property type="protein sequence ID" value="OKH33232.1"/>
    <property type="molecule type" value="Genomic_DNA"/>
</dbReference>
<evidence type="ECO:0000313" key="3">
    <source>
        <dbReference type="Proteomes" id="UP000185860"/>
    </source>
</evidence>
<evidence type="ECO:0000256" key="1">
    <source>
        <dbReference type="SAM" id="Phobius"/>
    </source>
</evidence>
<proteinExistence type="predicted"/>
<gene>
    <name evidence="2" type="ORF">NIES2119_23695</name>
</gene>
<feature type="transmembrane region" description="Helical" evidence="1">
    <location>
        <begin position="186"/>
        <end position="219"/>
    </location>
</feature>
<name>A0A1U7I9M8_9CYAN</name>
<dbReference type="AlphaFoldDB" id="A0A1U7I9M8"/>
<dbReference type="STRING" id="454136.NIES2119_23695"/>
<keyword evidence="1" id="KW-0472">Membrane</keyword>
<dbReference type="RefSeq" id="WP_073595969.1">
    <property type="nucleotide sequence ID" value="NZ_MRCE01000031.1"/>
</dbReference>
<evidence type="ECO:0000313" key="2">
    <source>
        <dbReference type="EMBL" id="OKH33232.1"/>
    </source>
</evidence>
<organism evidence="2 3">
    <name type="scientific">[Phormidium ambiguum] IAM M-71</name>
    <dbReference type="NCBI Taxonomy" id="454136"/>
    <lineage>
        <taxon>Bacteria</taxon>
        <taxon>Bacillati</taxon>
        <taxon>Cyanobacteriota</taxon>
        <taxon>Cyanophyceae</taxon>
        <taxon>Oscillatoriophycideae</taxon>
        <taxon>Aerosakkonematales</taxon>
        <taxon>Aerosakkonemataceae</taxon>
        <taxon>Floridanema</taxon>
    </lineage>
</organism>
<feature type="transmembrane region" description="Helical" evidence="1">
    <location>
        <begin position="71"/>
        <end position="88"/>
    </location>
</feature>
<dbReference type="OrthoDB" id="512191at2"/>
<sequence length="231" mass="25325">MSGLVTAITTGVTAFCATNIDDLAILLLLFSQKNPSFRYQQILFGQYLGFTILVITSLPGFLSGLVIPQDAIGLLGFIPIILGFDRLLNKRNEMSKFELSTELNVNSILSNLISPETYTVAALTVANGTDNISVYVPLFAHSSLTNLLVIFSVFYSLLGVWCYTAQKLTNNLTISNLLNSYSSDFVAFPLIGIGIFIVLDSQALNFTKLFFSCLCLIVLVRKKPENDKLLG</sequence>
<keyword evidence="1" id="KW-1133">Transmembrane helix</keyword>
<dbReference type="InterPro" id="IPR004676">
    <property type="entry name" value="Cd-R_transporter"/>
</dbReference>
<reference evidence="2 3" key="1">
    <citation type="submission" date="2016-11" db="EMBL/GenBank/DDBJ databases">
        <title>Draft Genome Sequences of Nine Cyanobacterial Strains from Diverse Habitats.</title>
        <authorList>
            <person name="Zhu T."/>
            <person name="Hou S."/>
            <person name="Lu X."/>
            <person name="Hess W.R."/>
        </authorList>
    </citation>
    <scope>NUCLEOTIDE SEQUENCE [LARGE SCALE GENOMIC DNA]</scope>
    <source>
        <strain evidence="2 3">IAM M-71</strain>
    </source>
</reference>
<feature type="transmembrane region" description="Helical" evidence="1">
    <location>
        <begin position="6"/>
        <end position="30"/>
    </location>
</feature>
<keyword evidence="1" id="KW-0812">Transmembrane</keyword>
<dbReference type="Pfam" id="PF03596">
    <property type="entry name" value="Cad"/>
    <property type="match status" value="1"/>
</dbReference>
<feature type="transmembrane region" description="Helical" evidence="1">
    <location>
        <begin position="147"/>
        <end position="166"/>
    </location>
</feature>